<dbReference type="PROSITE" id="PS51161">
    <property type="entry name" value="ATP_CONE"/>
    <property type="match status" value="1"/>
</dbReference>
<reference evidence="8" key="1">
    <citation type="submission" date="2018-05" db="EMBL/GenBank/DDBJ databases">
        <authorList>
            <person name="Lanie J.A."/>
            <person name="Ng W.-L."/>
            <person name="Kazmierczak K.M."/>
            <person name="Andrzejewski T.M."/>
            <person name="Davidsen T.M."/>
            <person name="Wayne K.J."/>
            <person name="Tettelin H."/>
            <person name="Glass J.I."/>
            <person name="Rusch D."/>
            <person name="Podicherti R."/>
            <person name="Tsui H.-C.T."/>
            <person name="Winkler M.E."/>
        </authorList>
    </citation>
    <scope>NUCLEOTIDE SEQUENCE</scope>
</reference>
<keyword evidence="3" id="KW-0067">ATP-binding</keyword>
<dbReference type="EMBL" id="UINC01157101">
    <property type="protein sequence ID" value="SVD53904.1"/>
    <property type="molecule type" value="Genomic_DNA"/>
</dbReference>
<keyword evidence="4" id="KW-0805">Transcription regulation</keyword>
<keyword evidence="1" id="KW-0678">Repressor</keyword>
<dbReference type="HAMAP" id="MF_00440">
    <property type="entry name" value="NrdR"/>
    <property type="match status" value="1"/>
</dbReference>
<dbReference type="GO" id="GO:0008270">
    <property type="term" value="F:zinc ion binding"/>
    <property type="evidence" value="ECO:0007669"/>
    <property type="project" value="InterPro"/>
</dbReference>
<dbReference type="PANTHER" id="PTHR30455">
    <property type="entry name" value="TRANSCRIPTIONAL REPRESSOR NRDR"/>
    <property type="match status" value="1"/>
</dbReference>
<dbReference type="GO" id="GO:0005524">
    <property type="term" value="F:ATP binding"/>
    <property type="evidence" value="ECO:0007669"/>
    <property type="project" value="UniProtKB-KW"/>
</dbReference>
<dbReference type="GO" id="GO:0003677">
    <property type="term" value="F:DNA binding"/>
    <property type="evidence" value="ECO:0007669"/>
    <property type="project" value="UniProtKB-KW"/>
</dbReference>
<dbReference type="InterPro" id="IPR055173">
    <property type="entry name" value="NrdR-like_N"/>
</dbReference>
<evidence type="ECO:0000313" key="8">
    <source>
        <dbReference type="EMBL" id="SVD53904.1"/>
    </source>
</evidence>
<organism evidence="8">
    <name type="scientific">marine metagenome</name>
    <dbReference type="NCBI Taxonomy" id="408172"/>
    <lineage>
        <taxon>unclassified sequences</taxon>
        <taxon>metagenomes</taxon>
        <taxon>ecological metagenomes</taxon>
    </lineage>
</organism>
<protein>
    <recommendedName>
        <fullName evidence="7">ATP-cone domain-containing protein</fullName>
    </recommendedName>
</protein>
<dbReference type="PANTHER" id="PTHR30455:SF2">
    <property type="entry name" value="TRANSCRIPTIONAL REPRESSOR NRDR"/>
    <property type="match status" value="1"/>
</dbReference>
<evidence type="ECO:0000256" key="1">
    <source>
        <dbReference type="ARBA" id="ARBA00022491"/>
    </source>
</evidence>
<evidence type="ECO:0000259" key="7">
    <source>
        <dbReference type="PROSITE" id="PS51161"/>
    </source>
</evidence>
<evidence type="ECO:0000256" key="3">
    <source>
        <dbReference type="ARBA" id="ARBA00022840"/>
    </source>
</evidence>
<accession>A0A382W5E9</accession>
<dbReference type="NCBIfam" id="TIGR00244">
    <property type="entry name" value="transcriptional regulator NrdR"/>
    <property type="match status" value="1"/>
</dbReference>
<dbReference type="InterPro" id="IPR005144">
    <property type="entry name" value="ATP-cone_dom"/>
</dbReference>
<evidence type="ECO:0000256" key="4">
    <source>
        <dbReference type="ARBA" id="ARBA00023015"/>
    </source>
</evidence>
<keyword evidence="2" id="KW-0547">Nucleotide-binding</keyword>
<sequence length="176" mass="19189">VLCPACQSDSSRVTDSRATNVGIRRRRECSLCGERFSTMETVLRASLKVLKKDGRSEEFQKEKLLAGLAKAAVKCSVSVSQLENIVDSIEAQIHESGISDITSSDIGELAIEELRKLDHIAYIRFASVYRSFADVESLKNAIQALDDGSAASFEARTLQLAFPGEGNFSKPGQTND</sequence>
<evidence type="ECO:0000256" key="5">
    <source>
        <dbReference type="ARBA" id="ARBA00023125"/>
    </source>
</evidence>
<feature type="domain" description="ATP-cone" evidence="7">
    <location>
        <begin position="47"/>
        <end position="137"/>
    </location>
</feature>
<evidence type="ECO:0000256" key="6">
    <source>
        <dbReference type="ARBA" id="ARBA00023163"/>
    </source>
</evidence>
<feature type="non-terminal residue" evidence="8">
    <location>
        <position position="1"/>
    </location>
</feature>
<dbReference type="Pfam" id="PF22811">
    <property type="entry name" value="Zn_ribbon_NrdR"/>
    <property type="match status" value="1"/>
</dbReference>
<gene>
    <name evidence="8" type="ORF">METZ01_LOCUS406758</name>
</gene>
<dbReference type="Pfam" id="PF03477">
    <property type="entry name" value="ATP-cone"/>
    <property type="match status" value="1"/>
</dbReference>
<feature type="non-terminal residue" evidence="8">
    <location>
        <position position="176"/>
    </location>
</feature>
<dbReference type="AlphaFoldDB" id="A0A382W5E9"/>
<name>A0A382W5E9_9ZZZZ</name>
<dbReference type="GO" id="GO:0045892">
    <property type="term" value="P:negative regulation of DNA-templated transcription"/>
    <property type="evidence" value="ECO:0007669"/>
    <property type="project" value="InterPro"/>
</dbReference>
<evidence type="ECO:0000256" key="2">
    <source>
        <dbReference type="ARBA" id="ARBA00022741"/>
    </source>
</evidence>
<keyword evidence="6" id="KW-0804">Transcription</keyword>
<dbReference type="InterPro" id="IPR003796">
    <property type="entry name" value="RNR_NrdR-like"/>
</dbReference>
<keyword evidence="5" id="KW-0238">DNA-binding</keyword>
<proteinExistence type="inferred from homology"/>